<organism evidence="9 10">
    <name type="scientific">Phialemonium atrogriseum</name>
    <dbReference type="NCBI Taxonomy" id="1093897"/>
    <lineage>
        <taxon>Eukaryota</taxon>
        <taxon>Fungi</taxon>
        <taxon>Dikarya</taxon>
        <taxon>Ascomycota</taxon>
        <taxon>Pezizomycotina</taxon>
        <taxon>Sordariomycetes</taxon>
        <taxon>Sordariomycetidae</taxon>
        <taxon>Cephalothecales</taxon>
        <taxon>Cephalothecaceae</taxon>
        <taxon>Phialemonium</taxon>
    </lineage>
</organism>
<reference evidence="9" key="1">
    <citation type="submission" date="2023-06" db="EMBL/GenBank/DDBJ databases">
        <title>Genome-scale phylogeny and comparative genomics of the fungal order Sordariales.</title>
        <authorList>
            <consortium name="Lawrence Berkeley National Laboratory"/>
            <person name="Hensen N."/>
            <person name="Bonometti L."/>
            <person name="Westerberg I."/>
            <person name="Brannstrom I.O."/>
            <person name="Guillou S."/>
            <person name="Cros-Aarteil S."/>
            <person name="Calhoun S."/>
            <person name="Haridas S."/>
            <person name="Kuo A."/>
            <person name="Mondo S."/>
            <person name="Pangilinan J."/>
            <person name="Riley R."/>
            <person name="Labutti K."/>
            <person name="Andreopoulos B."/>
            <person name="Lipzen A."/>
            <person name="Chen C."/>
            <person name="Yanf M."/>
            <person name="Daum C."/>
            <person name="Ng V."/>
            <person name="Clum A."/>
            <person name="Steindorff A."/>
            <person name="Ohm R."/>
            <person name="Martin F."/>
            <person name="Silar P."/>
            <person name="Natvig D."/>
            <person name="Lalanne C."/>
            <person name="Gautier V."/>
            <person name="Ament-Velasquez S.L."/>
            <person name="Kruys A."/>
            <person name="Hutchinson M.I."/>
            <person name="Powell A.J."/>
            <person name="Barry K."/>
            <person name="Miller A.N."/>
            <person name="Grigoriev I.V."/>
            <person name="Debuchy R."/>
            <person name="Gladieux P."/>
            <person name="Thoren M.H."/>
            <person name="Johannesson H."/>
        </authorList>
    </citation>
    <scope>NUCLEOTIDE SEQUENCE</scope>
    <source>
        <strain evidence="9">8032-3</strain>
    </source>
</reference>
<evidence type="ECO:0000313" key="9">
    <source>
        <dbReference type="EMBL" id="KAK1763244.1"/>
    </source>
</evidence>
<name>A0AAJ0FIF3_9PEZI</name>
<evidence type="ECO:0000313" key="10">
    <source>
        <dbReference type="Proteomes" id="UP001244011"/>
    </source>
</evidence>
<dbReference type="InterPro" id="IPR052337">
    <property type="entry name" value="SAT4-like"/>
</dbReference>
<accession>A0AAJ0FIF3</accession>
<dbReference type="PANTHER" id="PTHR33048">
    <property type="entry name" value="PTH11-LIKE INTEGRAL MEMBRANE PROTEIN (AFU_ORTHOLOGUE AFUA_5G11245)"/>
    <property type="match status" value="1"/>
</dbReference>
<evidence type="ECO:0000256" key="2">
    <source>
        <dbReference type="ARBA" id="ARBA00022692"/>
    </source>
</evidence>
<evidence type="ECO:0000256" key="6">
    <source>
        <dbReference type="SAM" id="MobiDB-lite"/>
    </source>
</evidence>
<protein>
    <recommendedName>
        <fullName evidence="8">Rhodopsin domain-containing protein</fullName>
    </recommendedName>
</protein>
<keyword evidence="3 7" id="KW-1133">Transmembrane helix</keyword>
<dbReference type="RefSeq" id="XP_060279457.1">
    <property type="nucleotide sequence ID" value="XM_060424946.1"/>
</dbReference>
<dbReference type="Pfam" id="PF20684">
    <property type="entry name" value="Fung_rhodopsin"/>
    <property type="match status" value="1"/>
</dbReference>
<dbReference type="GO" id="GO:0016020">
    <property type="term" value="C:membrane"/>
    <property type="evidence" value="ECO:0007669"/>
    <property type="project" value="UniProtKB-SubCell"/>
</dbReference>
<feature type="transmembrane region" description="Helical" evidence="7">
    <location>
        <begin position="43"/>
        <end position="62"/>
    </location>
</feature>
<dbReference type="Proteomes" id="UP001244011">
    <property type="component" value="Unassembled WGS sequence"/>
</dbReference>
<evidence type="ECO:0000256" key="3">
    <source>
        <dbReference type="ARBA" id="ARBA00022989"/>
    </source>
</evidence>
<dbReference type="InterPro" id="IPR049326">
    <property type="entry name" value="Rhodopsin_dom_fungi"/>
</dbReference>
<feature type="compositionally biased region" description="Low complexity" evidence="6">
    <location>
        <begin position="295"/>
        <end position="308"/>
    </location>
</feature>
<feature type="transmembrane region" description="Helical" evidence="7">
    <location>
        <begin position="172"/>
        <end position="190"/>
    </location>
</feature>
<evidence type="ECO:0000256" key="7">
    <source>
        <dbReference type="SAM" id="Phobius"/>
    </source>
</evidence>
<keyword evidence="10" id="KW-1185">Reference proteome</keyword>
<feature type="transmembrane region" description="Helical" evidence="7">
    <location>
        <begin position="121"/>
        <end position="144"/>
    </location>
</feature>
<feature type="transmembrane region" description="Helical" evidence="7">
    <location>
        <begin position="82"/>
        <end position="101"/>
    </location>
</feature>
<evidence type="ECO:0000256" key="1">
    <source>
        <dbReference type="ARBA" id="ARBA00004141"/>
    </source>
</evidence>
<comment type="similarity">
    <text evidence="5">Belongs to the SAT4 family.</text>
</comment>
<dbReference type="GeneID" id="85308133"/>
<feature type="compositionally biased region" description="Basic and acidic residues" evidence="6">
    <location>
        <begin position="416"/>
        <end position="429"/>
    </location>
</feature>
<feature type="transmembrane region" description="Helical" evidence="7">
    <location>
        <begin position="202"/>
        <end position="221"/>
    </location>
</feature>
<dbReference type="PANTHER" id="PTHR33048:SF47">
    <property type="entry name" value="INTEGRAL MEMBRANE PROTEIN-RELATED"/>
    <property type="match status" value="1"/>
</dbReference>
<evidence type="ECO:0000256" key="5">
    <source>
        <dbReference type="ARBA" id="ARBA00038359"/>
    </source>
</evidence>
<dbReference type="EMBL" id="MU839029">
    <property type="protein sequence ID" value="KAK1763244.1"/>
    <property type="molecule type" value="Genomic_DNA"/>
</dbReference>
<evidence type="ECO:0000259" key="8">
    <source>
        <dbReference type="Pfam" id="PF20684"/>
    </source>
</evidence>
<proteinExistence type="inferred from homology"/>
<feature type="compositionally biased region" description="Polar residues" evidence="6">
    <location>
        <begin position="384"/>
        <end position="403"/>
    </location>
</feature>
<feature type="domain" description="Rhodopsin" evidence="8">
    <location>
        <begin position="27"/>
        <end position="262"/>
    </location>
</feature>
<gene>
    <name evidence="9" type="ORF">QBC33DRAFT_459827</name>
</gene>
<comment type="subcellular location">
    <subcellularLocation>
        <location evidence="1">Membrane</location>
        <topology evidence="1">Multi-pass membrane protein</topology>
    </subcellularLocation>
</comment>
<sequence length="429" mass="46837">MASENREDVTIGVAVFTLLVATIAVSLRIYTRKAIINKLGIDDFCAVVALLLVFGCDFAVAYNTNFGLGRHTMTVPQELIPRYLRTLYVSIVMYNASLMAIKMTFLSQYYRIFQRTSKPIFYSFVGTVVFVGCWVLSQLVIAIFTCDPISGYWDKTKDAKCISNHPFWEVNAAGNIITDVMIFILPIPVLESLNLPRRQRHILVGIFSLGLFTVCISLVRIRFLKQYDDFTWENVESSGWSMGELASGLTCACLPTLRPLVGRYAPWLSSQAGTTTAHSSHTVSGKDPERGRLGTGSSAGASSRAGAAKNWPLPMSSTPAAFVAYGMQRVDSGGDTSDGVFGLQTARSELGGVDSRLAPHATGASERSSLESRPAAGSSRRPSQGSVRWTQPVVQTEITTASPAHSPEPPETAIQVRHDVYQTEETARK</sequence>
<dbReference type="AlphaFoldDB" id="A0AAJ0FIF3"/>
<feature type="compositionally biased region" description="Low complexity" evidence="6">
    <location>
        <begin position="372"/>
        <end position="383"/>
    </location>
</feature>
<feature type="region of interest" description="Disordered" evidence="6">
    <location>
        <begin position="351"/>
        <end position="429"/>
    </location>
</feature>
<comment type="caution">
    <text evidence="9">The sequence shown here is derived from an EMBL/GenBank/DDBJ whole genome shotgun (WGS) entry which is preliminary data.</text>
</comment>
<feature type="transmembrane region" description="Helical" evidence="7">
    <location>
        <begin position="12"/>
        <end position="31"/>
    </location>
</feature>
<evidence type="ECO:0000256" key="4">
    <source>
        <dbReference type="ARBA" id="ARBA00023136"/>
    </source>
</evidence>
<keyword evidence="4 7" id="KW-0472">Membrane</keyword>
<feature type="region of interest" description="Disordered" evidence="6">
    <location>
        <begin position="275"/>
        <end position="312"/>
    </location>
</feature>
<keyword evidence="2 7" id="KW-0812">Transmembrane</keyword>